<dbReference type="InterPro" id="IPR025194">
    <property type="entry name" value="RodZ-like_C"/>
</dbReference>
<dbReference type="EMBL" id="QKYU01000014">
    <property type="protein sequence ID" value="PZW44719.1"/>
    <property type="molecule type" value="Genomic_DNA"/>
</dbReference>
<dbReference type="PROSITE" id="PS50943">
    <property type="entry name" value="HTH_CROC1"/>
    <property type="match status" value="1"/>
</dbReference>
<gene>
    <name evidence="4" type="ORF">C8P66_1148</name>
</gene>
<feature type="compositionally biased region" description="Low complexity" evidence="1">
    <location>
        <begin position="195"/>
        <end position="211"/>
    </location>
</feature>
<evidence type="ECO:0000313" key="5">
    <source>
        <dbReference type="Proteomes" id="UP000249688"/>
    </source>
</evidence>
<dbReference type="InterPro" id="IPR050400">
    <property type="entry name" value="Bact_Cytoskel_RodZ"/>
</dbReference>
<evidence type="ECO:0000259" key="3">
    <source>
        <dbReference type="PROSITE" id="PS50943"/>
    </source>
</evidence>
<feature type="region of interest" description="Disordered" evidence="1">
    <location>
        <begin position="153"/>
        <end position="227"/>
    </location>
</feature>
<organism evidence="4 5">
    <name type="scientific">Humitalea rosea</name>
    <dbReference type="NCBI Taxonomy" id="990373"/>
    <lineage>
        <taxon>Bacteria</taxon>
        <taxon>Pseudomonadati</taxon>
        <taxon>Pseudomonadota</taxon>
        <taxon>Alphaproteobacteria</taxon>
        <taxon>Acetobacterales</taxon>
        <taxon>Roseomonadaceae</taxon>
        <taxon>Humitalea</taxon>
    </lineage>
</organism>
<dbReference type="PANTHER" id="PTHR34475">
    <property type="match status" value="1"/>
</dbReference>
<feature type="region of interest" description="Disordered" evidence="1">
    <location>
        <begin position="1"/>
        <end position="20"/>
    </location>
</feature>
<feature type="compositionally biased region" description="Pro residues" evidence="1">
    <location>
        <begin position="180"/>
        <end position="194"/>
    </location>
</feature>
<keyword evidence="2" id="KW-0812">Transmembrane</keyword>
<dbReference type="GO" id="GO:0003677">
    <property type="term" value="F:DNA binding"/>
    <property type="evidence" value="ECO:0007669"/>
    <property type="project" value="InterPro"/>
</dbReference>
<dbReference type="Pfam" id="PF13464">
    <property type="entry name" value="RodZ_C"/>
    <property type="match status" value="1"/>
</dbReference>
<evidence type="ECO:0000256" key="2">
    <source>
        <dbReference type="SAM" id="Phobius"/>
    </source>
</evidence>
<dbReference type="InterPro" id="IPR010982">
    <property type="entry name" value="Lambda_DNA-bd_dom_sf"/>
</dbReference>
<accession>A0A2W7IE37</accession>
<keyword evidence="2" id="KW-0472">Membrane</keyword>
<dbReference type="Proteomes" id="UP000249688">
    <property type="component" value="Unassembled WGS sequence"/>
</dbReference>
<keyword evidence="5" id="KW-1185">Reference proteome</keyword>
<evidence type="ECO:0000313" key="4">
    <source>
        <dbReference type="EMBL" id="PZW44719.1"/>
    </source>
</evidence>
<proteinExistence type="predicted"/>
<dbReference type="AlphaFoldDB" id="A0A2W7IE37"/>
<dbReference type="SUPFAM" id="SSF47413">
    <property type="entry name" value="lambda repressor-like DNA-binding domains"/>
    <property type="match status" value="1"/>
</dbReference>
<feature type="transmembrane region" description="Helical" evidence="2">
    <location>
        <begin position="112"/>
        <end position="133"/>
    </location>
</feature>
<dbReference type="Gene3D" id="1.10.260.40">
    <property type="entry name" value="lambda repressor-like DNA-binding domains"/>
    <property type="match status" value="1"/>
</dbReference>
<keyword evidence="2" id="KW-1133">Transmembrane helix</keyword>
<protein>
    <submittedName>
        <fullName evidence="4">Cytoskeleton protein RodZ</fullName>
    </submittedName>
</protein>
<name>A0A2W7IE37_9PROT</name>
<sequence>MKRNARPDLHSGESARVGEELRDARESLGVSLEEMADRLRINRRYIAALEEGRVRDLPGTAYAIGFVRSYAREMGLDADEMIRRFRDGAGAASRPRGELVFPEPVPERGVPAGAVILVGAVLVVGAYVGWYQWSGSANRTVDTVPSLPPRLEETARQGAQLPALPGPGGMPATGTAALLPPSPPAPATPPPAGTTPPGATPASATPAGQAPRSTAAAPAGTLVPTGPNVPAPAAPVAASAPPPATPAVGASLASRITLKAQDECWIQVRDPRSGQIIVNRVLRAGESFQVPPTEGLVLTTGRSQALEVIVDGQVTQALEGRNGVLRDVPLVPDTLKAARPAAR</sequence>
<evidence type="ECO:0000256" key="1">
    <source>
        <dbReference type="SAM" id="MobiDB-lite"/>
    </source>
</evidence>
<dbReference type="CDD" id="cd00093">
    <property type="entry name" value="HTH_XRE"/>
    <property type="match status" value="1"/>
</dbReference>
<dbReference type="PANTHER" id="PTHR34475:SF1">
    <property type="entry name" value="CYTOSKELETON PROTEIN RODZ"/>
    <property type="match status" value="1"/>
</dbReference>
<reference evidence="4 5" key="1">
    <citation type="submission" date="2018-06" db="EMBL/GenBank/DDBJ databases">
        <title>Genomic Encyclopedia of Archaeal and Bacterial Type Strains, Phase II (KMG-II): from individual species to whole genera.</title>
        <authorList>
            <person name="Goeker M."/>
        </authorList>
    </citation>
    <scope>NUCLEOTIDE SEQUENCE [LARGE SCALE GENOMIC DNA]</scope>
    <source>
        <strain evidence="4 5">DSM 24525</strain>
    </source>
</reference>
<dbReference type="SMART" id="SM00530">
    <property type="entry name" value="HTH_XRE"/>
    <property type="match status" value="1"/>
</dbReference>
<feature type="domain" description="HTH cro/C1-type" evidence="3">
    <location>
        <begin position="21"/>
        <end position="53"/>
    </location>
</feature>
<dbReference type="InterPro" id="IPR001387">
    <property type="entry name" value="Cro/C1-type_HTH"/>
</dbReference>
<dbReference type="Pfam" id="PF13413">
    <property type="entry name" value="HTH_25"/>
    <property type="match status" value="1"/>
</dbReference>
<comment type="caution">
    <text evidence="4">The sequence shown here is derived from an EMBL/GenBank/DDBJ whole genome shotgun (WGS) entry which is preliminary data.</text>
</comment>